<evidence type="ECO:0000313" key="1">
    <source>
        <dbReference type="EMBL" id="CAD2161349.1"/>
    </source>
</evidence>
<gene>
    <name evidence="1" type="ORF">MENT_LOCUS14777</name>
</gene>
<dbReference type="AlphaFoldDB" id="A0A6V7UPK6"/>
<protein>
    <submittedName>
        <fullName evidence="1">Uncharacterized protein</fullName>
    </submittedName>
</protein>
<reference evidence="1 2" key="1">
    <citation type="submission" date="2020-08" db="EMBL/GenBank/DDBJ databases">
        <authorList>
            <person name="Koutsovoulos G."/>
            <person name="Danchin GJ E."/>
        </authorList>
    </citation>
    <scope>NUCLEOTIDE SEQUENCE [LARGE SCALE GENOMIC DNA]</scope>
</reference>
<dbReference type="EMBL" id="CAJEWN010000085">
    <property type="protein sequence ID" value="CAD2161349.1"/>
    <property type="molecule type" value="Genomic_DNA"/>
</dbReference>
<proteinExistence type="predicted"/>
<evidence type="ECO:0000313" key="2">
    <source>
        <dbReference type="Proteomes" id="UP000580250"/>
    </source>
</evidence>
<name>A0A6V7UPK6_MELEN</name>
<organism evidence="1 2">
    <name type="scientific">Meloidogyne enterolobii</name>
    <name type="common">Root-knot nematode worm</name>
    <name type="synonym">Meloidogyne mayaguensis</name>
    <dbReference type="NCBI Taxonomy" id="390850"/>
    <lineage>
        <taxon>Eukaryota</taxon>
        <taxon>Metazoa</taxon>
        <taxon>Ecdysozoa</taxon>
        <taxon>Nematoda</taxon>
        <taxon>Chromadorea</taxon>
        <taxon>Rhabditida</taxon>
        <taxon>Tylenchina</taxon>
        <taxon>Tylenchomorpha</taxon>
        <taxon>Tylenchoidea</taxon>
        <taxon>Meloidogynidae</taxon>
        <taxon>Meloidogyninae</taxon>
        <taxon>Meloidogyne</taxon>
    </lineage>
</organism>
<comment type="caution">
    <text evidence="1">The sequence shown here is derived from an EMBL/GenBank/DDBJ whole genome shotgun (WGS) entry which is preliminary data.</text>
</comment>
<sequence>MKNNYIKAKYELILKALSKCCESFHYTMRPTNGQRRQKCYNLF</sequence>
<dbReference type="Proteomes" id="UP000580250">
    <property type="component" value="Unassembled WGS sequence"/>
</dbReference>
<accession>A0A6V7UPK6</accession>